<dbReference type="RefSeq" id="XP_062884548.1">
    <property type="nucleotide sequence ID" value="XM_063028593.1"/>
</dbReference>
<dbReference type="InterPro" id="IPR002226">
    <property type="entry name" value="Catalase_haem_BS"/>
</dbReference>
<keyword evidence="7 9" id="KW-0376">Hydrogen peroxide</keyword>
<evidence type="ECO:0000256" key="6">
    <source>
        <dbReference type="ARBA" id="ARBA00023004"/>
    </source>
</evidence>
<dbReference type="GO" id="GO:0042542">
    <property type="term" value="P:response to hydrogen peroxide"/>
    <property type="evidence" value="ECO:0007669"/>
    <property type="project" value="TreeGrafter"/>
</dbReference>
<dbReference type="PANTHER" id="PTHR11465">
    <property type="entry name" value="CATALASE"/>
    <property type="match status" value="1"/>
</dbReference>
<comment type="function">
    <text evidence="8 10">Catalyzes the degradation of hydrogen peroxide (H(2)O(2)) generated by peroxisomal oxidases to water and oxygen, thereby protecting cells from the toxic effects of hydrogen peroxide.</text>
</comment>
<dbReference type="GO" id="GO:0004096">
    <property type="term" value="F:catalase activity"/>
    <property type="evidence" value="ECO:0007669"/>
    <property type="project" value="UniProtKB-EC"/>
</dbReference>
<dbReference type="GeneID" id="88180868"/>
<dbReference type="InterPro" id="IPR020835">
    <property type="entry name" value="Catalase_sf"/>
</dbReference>
<dbReference type="GO" id="GO:0042744">
    <property type="term" value="P:hydrogen peroxide catabolic process"/>
    <property type="evidence" value="ECO:0007669"/>
    <property type="project" value="UniProtKB-KW"/>
</dbReference>
<comment type="similarity">
    <text evidence="1 9">Belongs to the catalase family.</text>
</comment>
<dbReference type="EMBL" id="CP025760">
    <property type="protein sequence ID" value="KGB78829.1"/>
    <property type="molecule type" value="Genomic_DNA"/>
</dbReference>
<dbReference type="AlphaFoldDB" id="A0A095CHE7"/>
<dbReference type="GO" id="GO:0020037">
    <property type="term" value="F:heme binding"/>
    <property type="evidence" value="ECO:0007669"/>
    <property type="project" value="InterPro"/>
</dbReference>
<dbReference type="Pfam" id="PF00199">
    <property type="entry name" value="Catalase"/>
    <property type="match status" value="1"/>
</dbReference>
<dbReference type="GO" id="GO:0005777">
    <property type="term" value="C:peroxisome"/>
    <property type="evidence" value="ECO:0007669"/>
    <property type="project" value="TreeGrafter"/>
</dbReference>
<dbReference type="PROSITE" id="PS51402">
    <property type="entry name" value="CATALASE_3"/>
    <property type="match status" value="1"/>
</dbReference>
<evidence type="ECO:0000256" key="7">
    <source>
        <dbReference type="ARBA" id="ARBA00023324"/>
    </source>
</evidence>
<feature type="domain" description="Catalase core" evidence="12">
    <location>
        <begin position="176"/>
        <end position="563"/>
    </location>
</feature>
<proteinExistence type="inferred from homology"/>
<name>A0A095CHE7_CRYD2</name>
<feature type="region of interest" description="Disordered" evidence="11">
    <location>
        <begin position="70"/>
        <end position="91"/>
    </location>
</feature>
<reference evidence="13 14" key="1">
    <citation type="journal article" date="2011" name="MBio">
        <title>Genome variation in Cryptococcus gattii, an emerging pathogen of immunocompetent hosts.</title>
        <authorList>
            <person name="D'Souza C.A."/>
            <person name="Kronstad J.W."/>
            <person name="Taylor G."/>
            <person name="Warren R."/>
            <person name="Yuen M."/>
            <person name="Hu G."/>
            <person name="Jung W.H."/>
            <person name="Sham A."/>
            <person name="Kidd S.E."/>
            <person name="Tangen K."/>
            <person name="Lee N."/>
            <person name="Zeilmaker T."/>
            <person name="Sawkins J."/>
            <person name="McVicker G."/>
            <person name="Shah S."/>
            <person name="Gnerre S."/>
            <person name="Griggs A."/>
            <person name="Zeng Q."/>
            <person name="Bartlett K."/>
            <person name="Li W."/>
            <person name="Wang X."/>
            <person name="Heitman J."/>
            <person name="Stajich J.E."/>
            <person name="Fraser J.A."/>
            <person name="Meyer W."/>
            <person name="Carter D."/>
            <person name="Schein J."/>
            <person name="Krzywinski M."/>
            <person name="Kwon-Chung K.J."/>
            <person name="Varma A."/>
            <person name="Wang J."/>
            <person name="Brunham R."/>
            <person name="Fyfe M."/>
            <person name="Ouellette B.F."/>
            <person name="Siddiqui A."/>
            <person name="Marra M."/>
            <person name="Jones S."/>
            <person name="Holt R."/>
            <person name="Birren B.W."/>
            <person name="Galagan J.E."/>
            <person name="Cuomo C.A."/>
        </authorList>
    </citation>
    <scope>NUCLEOTIDE SEQUENCE [LARGE SCALE GENOMIC DNA]</scope>
    <source>
        <strain evidence="13 14">R265</strain>
    </source>
</reference>
<keyword evidence="5 9" id="KW-0560">Oxidoreductase</keyword>
<dbReference type="Gene3D" id="2.40.180.10">
    <property type="entry name" value="Catalase core domain"/>
    <property type="match status" value="1"/>
</dbReference>
<dbReference type="PRINTS" id="PR00067">
    <property type="entry name" value="CATALASE"/>
</dbReference>
<dbReference type="OrthoDB" id="6880011at2759"/>
<dbReference type="OMA" id="FYNQGAR"/>
<dbReference type="STRING" id="294750.A0A095CHE7"/>
<dbReference type="SMART" id="SM01060">
    <property type="entry name" value="Catalase"/>
    <property type="match status" value="1"/>
</dbReference>
<sequence>MSARNLAAGTPYRRNLSPANGSHFDAPPVSSTSDSADSTRSVGYTPVPTGERSYSGLLHGTISKVFRKGGQETVAPEESTPFSSSKADSEPARFNGCPYMNGSIPQTPTPKSTPKSASVAAPIPLPPPSAARLKGQKQNGSIPQMNGNSLADDVEKLTVRSYEKDRDLKSQDVVYTTSNGVPVPHPYATQRAGVNGPLLLQDFHLIDLLSHFDRERIPERVVHAKGSGAHGTWECTDGLEDLCLASMFQRGVTCPLTIRFSTVGGESGSPDLARDPRGFAVKFRTAEGNWDFVANNTPVFFLRDPAKFPHFIHTQKRDPATHLGGGDDSTMFWDYLSQNPESIHQLMILMSDRGIPAGWRHMHGYYGHTLKIVNDNGDWVYVQFHLISDQGNKFFTSEEASTKSPDWGQKDLYEAIERGEYPSWTMKVQVMTQEQAEEAWERKRINVFDLTHVWPHADYPLRTVGKVTLNNNPSNYFAEVEQATFNPAHMIPGVEPSADPVLQARLFSYPDAHRHRVGPNYQQLPVNQSATPYATGNFQRDGAMAFYNQGGRPAYLSSIEPIKFQERRVNLNKVHGQFIGEAVSYLSEIRPEDFNAPRALWQKVFSDESKERFIQTVAGHMSTCKRKEIIARQIAIFRQVSPDLGARLEKATGVRGYGSIEGMSFNGTHNGFGIKRGANGLRQDAEVVFNNGAPQKTQKAR</sequence>
<evidence type="ECO:0000256" key="11">
    <source>
        <dbReference type="SAM" id="MobiDB-lite"/>
    </source>
</evidence>
<dbReference type="PANTHER" id="PTHR11465:SF62">
    <property type="entry name" value="CATALASE T"/>
    <property type="match status" value="1"/>
</dbReference>
<evidence type="ECO:0000259" key="12">
    <source>
        <dbReference type="SMART" id="SM01060"/>
    </source>
</evidence>
<keyword evidence="14" id="KW-1185">Reference proteome</keyword>
<keyword evidence="2 9" id="KW-0575">Peroxidase</keyword>
<evidence type="ECO:0000256" key="9">
    <source>
        <dbReference type="RuleBase" id="RU000498"/>
    </source>
</evidence>
<dbReference type="EC" id="1.11.1.6" evidence="9"/>
<comment type="catalytic activity">
    <reaction evidence="9">
        <text>2 H2O2 = O2 + 2 H2O</text>
        <dbReference type="Rhea" id="RHEA:20309"/>
        <dbReference type="ChEBI" id="CHEBI:15377"/>
        <dbReference type="ChEBI" id="CHEBI:15379"/>
        <dbReference type="ChEBI" id="CHEBI:16240"/>
        <dbReference type="EC" id="1.11.1.6"/>
    </reaction>
</comment>
<dbReference type="KEGG" id="cdeu:CNBG_4667"/>
<reference evidence="13 14" key="2">
    <citation type="journal article" date="2018" name="Proc. Natl. Acad. Sci.">
        <title>RNAi is a critical determinant of centromere evolution in closely related fungi.</title>
        <authorList>
            <person name="Yadav V."/>
            <person name="Sun S."/>
            <person name="Billmyre R.B."/>
            <person name="Thimmappa B.C."/>
            <person name="Shea T."/>
            <person name="Lintner R."/>
            <person name="Bakkeren G."/>
            <person name="Cuomo C.A."/>
            <person name="Heitman J."/>
            <person name="Sanyal K."/>
        </authorList>
    </citation>
    <scope>NUCLEOTIDE SEQUENCE [LARGE SCALE GENOMIC DNA]</scope>
    <source>
        <strain evidence="13 14">R265</strain>
    </source>
</reference>
<dbReference type="FunFam" id="2.40.180.10:FF:000001">
    <property type="entry name" value="Catalase"/>
    <property type="match status" value="1"/>
</dbReference>
<feature type="region of interest" description="Disordered" evidence="11">
    <location>
        <begin position="1"/>
        <end position="56"/>
    </location>
</feature>
<evidence type="ECO:0000256" key="4">
    <source>
        <dbReference type="ARBA" id="ARBA00022723"/>
    </source>
</evidence>
<dbReference type="PROSITE" id="PS00437">
    <property type="entry name" value="CATALASE_1"/>
    <property type="match status" value="1"/>
</dbReference>
<accession>A0A095CHE7</accession>
<dbReference type="GO" id="GO:0046872">
    <property type="term" value="F:metal ion binding"/>
    <property type="evidence" value="ECO:0007669"/>
    <property type="project" value="UniProtKB-KW"/>
</dbReference>
<feature type="compositionally biased region" description="Low complexity" evidence="11">
    <location>
        <begin position="26"/>
        <end position="42"/>
    </location>
</feature>
<keyword evidence="3 9" id="KW-0349">Heme</keyword>
<dbReference type="InterPro" id="IPR010582">
    <property type="entry name" value="Catalase_immune_responsive"/>
</dbReference>
<evidence type="ECO:0000256" key="5">
    <source>
        <dbReference type="ARBA" id="ARBA00023002"/>
    </source>
</evidence>
<keyword evidence="4 9" id="KW-0479">Metal-binding</keyword>
<evidence type="ECO:0000256" key="2">
    <source>
        <dbReference type="ARBA" id="ARBA00022559"/>
    </source>
</evidence>
<dbReference type="GO" id="GO:0005739">
    <property type="term" value="C:mitochondrion"/>
    <property type="evidence" value="ECO:0007669"/>
    <property type="project" value="TreeGrafter"/>
</dbReference>
<dbReference type="InterPro" id="IPR024708">
    <property type="entry name" value="Catalase_AS"/>
</dbReference>
<dbReference type="InterPro" id="IPR018028">
    <property type="entry name" value="Catalase"/>
</dbReference>
<dbReference type="VEuPathDB" id="FungiDB:CNBG_4667"/>
<evidence type="ECO:0000313" key="14">
    <source>
        <dbReference type="Proteomes" id="UP000029445"/>
    </source>
</evidence>
<dbReference type="Pfam" id="PF06628">
    <property type="entry name" value="Catalase-rel"/>
    <property type="match status" value="1"/>
</dbReference>
<keyword evidence="6 9" id="KW-0408">Iron</keyword>
<evidence type="ECO:0000256" key="1">
    <source>
        <dbReference type="ARBA" id="ARBA00005329"/>
    </source>
</evidence>
<evidence type="ECO:0000256" key="10">
    <source>
        <dbReference type="RuleBase" id="RU004142"/>
    </source>
</evidence>
<dbReference type="SUPFAM" id="SSF56634">
    <property type="entry name" value="Heme-dependent catalase-like"/>
    <property type="match status" value="1"/>
</dbReference>
<dbReference type="Proteomes" id="UP000029445">
    <property type="component" value="Chromosome 2"/>
</dbReference>
<evidence type="ECO:0000256" key="3">
    <source>
        <dbReference type="ARBA" id="ARBA00022617"/>
    </source>
</evidence>
<organism evidence="13 14">
    <name type="scientific">Cryptococcus deuterogattii (strain R265)</name>
    <name type="common">Cryptococcus gattii VGII (strain R265)</name>
    <dbReference type="NCBI Taxonomy" id="294750"/>
    <lineage>
        <taxon>Eukaryota</taxon>
        <taxon>Fungi</taxon>
        <taxon>Dikarya</taxon>
        <taxon>Basidiomycota</taxon>
        <taxon>Agaricomycotina</taxon>
        <taxon>Tremellomycetes</taxon>
        <taxon>Tremellales</taxon>
        <taxon>Cryptococcaceae</taxon>
        <taxon>Cryptococcus</taxon>
        <taxon>Cryptococcus gattii species complex</taxon>
    </lineage>
</organism>
<gene>
    <name evidence="13" type="ORF">CNBG_4667</name>
</gene>
<dbReference type="CDD" id="cd08157">
    <property type="entry name" value="catalase_fungal"/>
    <property type="match status" value="1"/>
</dbReference>
<dbReference type="HOGENOM" id="CLU_010645_2_1_1"/>
<evidence type="ECO:0000313" key="13">
    <source>
        <dbReference type="EMBL" id="KGB78829.1"/>
    </source>
</evidence>
<dbReference type="PROSITE" id="PS00438">
    <property type="entry name" value="CATALASE_2"/>
    <property type="match status" value="1"/>
</dbReference>
<evidence type="ECO:0000256" key="8">
    <source>
        <dbReference type="ARBA" id="ARBA00044729"/>
    </source>
</evidence>
<dbReference type="InterPro" id="IPR011614">
    <property type="entry name" value="Catalase_core"/>
</dbReference>
<protein>
    <recommendedName>
        <fullName evidence="9">Catalase</fullName>
        <ecNumber evidence="9">1.11.1.6</ecNumber>
    </recommendedName>
</protein>